<gene>
    <name evidence="2" type="ORF">PCASD_22999</name>
    <name evidence="1" type="ORF">PCASD_25778</name>
</gene>
<dbReference type="EMBL" id="PGCI01000396">
    <property type="protein sequence ID" value="PLW27677.1"/>
    <property type="molecule type" value="Genomic_DNA"/>
</dbReference>
<sequence length="142" mass="16743">MKALRDRTPAVKKLVKRFNKLLGEYLEKFPNQTMCDSLVYPLKYEEYSKWPLDHHFWNDGLDFQTKAPWAINPNVRAGINYVLILARVQEEVQLLAQELAWAIGWGVSHYTRFSDSISYINQRIIRLDNENDNNNNEDVKID</sequence>
<name>A0A2N5TQ95_9BASI</name>
<accession>A0A2N5TQ95</accession>
<dbReference type="PANTHER" id="PTHR33096:SF1">
    <property type="entry name" value="CXC1-LIKE CYSTEINE CLUSTER ASSOCIATED WITH KDZ TRANSPOSASES DOMAIN-CONTAINING PROTEIN"/>
    <property type="match status" value="1"/>
</dbReference>
<dbReference type="Proteomes" id="UP000235392">
    <property type="component" value="Unassembled WGS sequence"/>
</dbReference>
<dbReference type="EMBL" id="PGCI01001130">
    <property type="protein sequence ID" value="PLW07439.1"/>
    <property type="molecule type" value="Genomic_DNA"/>
</dbReference>
<comment type="caution">
    <text evidence="2">The sequence shown here is derived from an EMBL/GenBank/DDBJ whole genome shotgun (WGS) entry which is preliminary data.</text>
</comment>
<protein>
    <submittedName>
        <fullName evidence="2">Uncharacterized protein</fullName>
    </submittedName>
</protein>
<reference evidence="2 3" key="1">
    <citation type="submission" date="2017-11" db="EMBL/GenBank/DDBJ databases">
        <title>De novo assembly and phasing of dikaryotic genomes from two isolates of Puccinia coronata f. sp. avenae, the causal agent of oat crown rust.</title>
        <authorList>
            <person name="Miller M.E."/>
            <person name="Zhang Y."/>
            <person name="Omidvar V."/>
            <person name="Sperschneider J."/>
            <person name="Schwessinger B."/>
            <person name="Raley C."/>
            <person name="Palmer J.M."/>
            <person name="Garnica D."/>
            <person name="Upadhyaya N."/>
            <person name="Rathjen J."/>
            <person name="Taylor J.M."/>
            <person name="Park R.F."/>
            <person name="Dodds P.N."/>
            <person name="Hirsch C.D."/>
            <person name="Kianian S.F."/>
            <person name="Figueroa M."/>
        </authorList>
    </citation>
    <scope>NUCLEOTIDE SEQUENCE [LARGE SCALE GENOMIC DNA]</scope>
    <source>
        <strain evidence="2">12SD80</strain>
    </source>
</reference>
<evidence type="ECO:0000313" key="2">
    <source>
        <dbReference type="EMBL" id="PLW27677.1"/>
    </source>
</evidence>
<dbReference type="AlphaFoldDB" id="A0A2N5TQ95"/>
<evidence type="ECO:0000313" key="3">
    <source>
        <dbReference type="Proteomes" id="UP000235392"/>
    </source>
</evidence>
<dbReference type="PANTHER" id="PTHR33096">
    <property type="entry name" value="CXC2 DOMAIN-CONTAINING PROTEIN"/>
    <property type="match status" value="1"/>
</dbReference>
<organism evidence="2 3">
    <name type="scientific">Puccinia coronata f. sp. avenae</name>
    <dbReference type="NCBI Taxonomy" id="200324"/>
    <lineage>
        <taxon>Eukaryota</taxon>
        <taxon>Fungi</taxon>
        <taxon>Dikarya</taxon>
        <taxon>Basidiomycota</taxon>
        <taxon>Pucciniomycotina</taxon>
        <taxon>Pucciniomycetes</taxon>
        <taxon>Pucciniales</taxon>
        <taxon>Pucciniaceae</taxon>
        <taxon>Puccinia</taxon>
    </lineage>
</organism>
<proteinExistence type="predicted"/>
<evidence type="ECO:0000313" key="1">
    <source>
        <dbReference type="EMBL" id="PLW07439.1"/>
    </source>
</evidence>